<dbReference type="GO" id="GO:0006355">
    <property type="term" value="P:regulation of DNA-templated transcription"/>
    <property type="evidence" value="ECO:0007669"/>
    <property type="project" value="InterPro"/>
</dbReference>
<dbReference type="GO" id="GO:0006351">
    <property type="term" value="P:DNA-templated transcription"/>
    <property type="evidence" value="ECO:0007669"/>
    <property type="project" value="TreeGrafter"/>
</dbReference>
<accession>A0A3R8LZN9</accession>
<keyword evidence="2" id="KW-1277">Toxin-antitoxin system</keyword>
<dbReference type="Pfam" id="PF04221">
    <property type="entry name" value="RelB"/>
    <property type="match status" value="1"/>
</dbReference>
<dbReference type="InterPro" id="IPR007337">
    <property type="entry name" value="RelB/DinJ"/>
</dbReference>
<proteinExistence type="inferred from homology"/>
<name>A0A3R8LZN9_9FIRM</name>
<dbReference type="NCBIfam" id="TIGR02384">
    <property type="entry name" value="RelB_DinJ"/>
    <property type="match status" value="1"/>
</dbReference>
<evidence type="ECO:0000256" key="1">
    <source>
        <dbReference type="ARBA" id="ARBA00010562"/>
    </source>
</evidence>
<evidence type="ECO:0000313" key="4">
    <source>
        <dbReference type="Proteomes" id="UP000274920"/>
    </source>
</evidence>
<evidence type="ECO:0000256" key="2">
    <source>
        <dbReference type="ARBA" id="ARBA00022649"/>
    </source>
</evidence>
<comment type="similarity">
    <text evidence="1">Belongs to the RelB/DinJ antitoxin family.</text>
</comment>
<dbReference type="PANTHER" id="PTHR38781">
    <property type="entry name" value="ANTITOXIN DINJ-RELATED"/>
    <property type="match status" value="1"/>
</dbReference>
<dbReference type="InterPro" id="IPR013321">
    <property type="entry name" value="Arc_rbn_hlx_hlx"/>
</dbReference>
<dbReference type="CDD" id="cd11586">
    <property type="entry name" value="VbhA_like"/>
    <property type="match status" value="1"/>
</dbReference>
<organism evidence="3 4">
    <name type="scientific">Schaedlerella arabinosiphila</name>
    <dbReference type="NCBI Taxonomy" id="2044587"/>
    <lineage>
        <taxon>Bacteria</taxon>
        <taxon>Bacillati</taxon>
        <taxon>Bacillota</taxon>
        <taxon>Clostridia</taxon>
        <taxon>Lachnospirales</taxon>
        <taxon>Lachnospiraceae</taxon>
        <taxon>Schaedlerella</taxon>
    </lineage>
</organism>
<dbReference type="InterPro" id="IPR033788">
    <property type="entry name" value="VbhA-like"/>
</dbReference>
<protein>
    <submittedName>
        <fullName evidence="3">Type II toxin-antitoxin system RelB/DinJ family antitoxin</fullName>
    </submittedName>
</protein>
<dbReference type="EMBL" id="RHJS01000002">
    <property type="protein sequence ID" value="RRK32726.1"/>
    <property type="molecule type" value="Genomic_DNA"/>
</dbReference>
<keyword evidence="4" id="KW-1185">Reference proteome</keyword>
<evidence type="ECO:0000313" key="3">
    <source>
        <dbReference type="EMBL" id="RRK32726.1"/>
    </source>
</evidence>
<dbReference type="AlphaFoldDB" id="A0A3R8LZN9"/>
<gene>
    <name evidence="3" type="ORF">EBB54_16190</name>
</gene>
<dbReference type="Gene3D" id="1.10.1220.10">
    <property type="entry name" value="Met repressor-like"/>
    <property type="match status" value="1"/>
</dbReference>
<reference evidence="3" key="1">
    <citation type="submission" date="2018-10" db="EMBL/GenBank/DDBJ databases">
        <title>Schaedlerella arabinophila gen. nov. sp. nov., isolated from the mouse intestinal tract and comparative analysis with the genome of the closely related altered Schaedler flora strain ASF502.</title>
        <authorList>
            <person name="Miyake S."/>
            <person name="Soh M."/>
            <person name="Seedorf H."/>
        </authorList>
    </citation>
    <scope>NUCLEOTIDE SEQUENCE [LARGE SCALE GENOMIC DNA]</scope>
    <source>
        <strain evidence="3">DSM 106076</strain>
    </source>
</reference>
<sequence>MLKMAANMSYIQARTPEELKRQAADILDRLGLNLTTYINMALNQLVIHEGIPFEVKLNPSGYTPQELLREVDATLAMEGLKLNEEDIQMLEMYESGSVSGDELRKKIMREVQNGR</sequence>
<dbReference type="Proteomes" id="UP000274920">
    <property type="component" value="Unassembled WGS sequence"/>
</dbReference>
<comment type="caution">
    <text evidence="3">The sequence shown here is derived from an EMBL/GenBank/DDBJ whole genome shotgun (WGS) entry which is preliminary data.</text>
</comment>
<dbReference type="PANTHER" id="PTHR38781:SF1">
    <property type="entry name" value="ANTITOXIN DINJ-RELATED"/>
    <property type="match status" value="1"/>
</dbReference>